<sequence length="276" mass="30403">IASWKPAPTGLRGAQKKFSDHAIETALTLRTVFKLPLRQAEGFLRSVLSLMSVELEAPDHTTLSRRSQDLNVDLHRVAAGKPIHLIVDSTGLSIVGEGEWAAAKYGGHGRRAWKKLHIGVDRSGVIVAELLTDGNADDSNTALDLLSTIEDDIVSITADAAYGTIAIYDAATARGARVVVPPIQTATRSRRRSPLPCARDRTIMRVKEIGRRRWKKESGYQQQARVENTFFRYKSIIGHRLRARHPKSQEAEALIACIILNLMTEIGRPESISISA</sequence>
<reference evidence="2" key="1">
    <citation type="journal article" date="2014" name="Front. Microbiol.">
        <title>High frequency of phylogenetically diverse reductive dehalogenase-homologous genes in deep subseafloor sedimentary metagenomes.</title>
        <authorList>
            <person name="Kawai M."/>
            <person name="Futagami T."/>
            <person name="Toyoda A."/>
            <person name="Takaki Y."/>
            <person name="Nishi S."/>
            <person name="Hori S."/>
            <person name="Arai W."/>
            <person name="Tsubouchi T."/>
            <person name="Morono Y."/>
            <person name="Uchiyama I."/>
            <person name="Ito T."/>
            <person name="Fujiyama A."/>
            <person name="Inagaki F."/>
            <person name="Takami H."/>
        </authorList>
    </citation>
    <scope>NUCLEOTIDE SEQUENCE</scope>
    <source>
        <strain evidence="2">Expedition CK06-06</strain>
    </source>
</reference>
<proteinExistence type="predicted"/>
<dbReference type="Pfam" id="PF13737">
    <property type="entry name" value="DDE_Tnp_1_5"/>
    <property type="match status" value="1"/>
</dbReference>
<name>X0SL38_9ZZZZ</name>
<dbReference type="AlphaFoldDB" id="X0SL38"/>
<organism evidence="2">
    <name type="scientific">marine sediment metagenome</name>
    <dbReference type="NCBI Taxonomy" id="412755"/>
    <lineage>
        <taxon>unclassified sequences</taxon>
        <taxon>metagenomes</taxon>
        <taxon>ecological metagenomes</taxon>
    </lineage>
</organism>
<comment type="caution">
    <text evidence="2">The sequence shown here is derived from an EMBL/GenBank/DDBJ whole genome shotgun (WGS) entry which is preliminary data.</text>
</comment>
<protein>
    <recommendedName>
        <fullName evidence="1">Transposase DDE domain-containing protein</fullName>
    </recommendedName>
</protein>
<feature type="domain" description="Transposase DDE" evidence="1">
    <location>
        <begin position="1"/>
        <end position="97"/>
    </location>
</feature>
<dbReference type="EMBL" id="BARS01008287">
    <property type="protein sequence ID" value="GAF76577.1"/>
    <property type="molecule type" value="Genomic_DNA"/>
</dbReference>
<dbReference type="InterPro" id="IPR025668">
    <property type="entry name" value="Tnp_DDE_dom"/>
</dbReference>
<dbReference type="InterPro" id="IPR053172">
    <property type="entry name" value="Tn903_transposase"/>
</dbReference>
<gene>
    <name evidence="2" type="ORF">S01H1_15827</name>
</gene>
<dbReference type="PANTHER" id="PTHR34631">
    <property type="match status" value="1"/>
</dbReference>
<feature type="non-terminal residue" evidence="2">
    <location>
        <position position="1"/>
    </location>
</feature>
<evidence type="ECO:0000259" key="1">
    <source>
        <dbReference type="Pfam" id="PF13737"/>
    </source>
</evidence>
<accession>X0SL38</accession>
<evidence type="ECO:0000313" key="2">
    <source>
        <dbReference type="EMBL" id="GAF76577.1"/>
    </source>
</evidence>
<dbReference type="InterPro" id="IPR053520">
    <property type="entry name" value="Transposase_Tn903"/>
</dbReference>
<dbReference type="PANTHER" id="PTHR34631:SF3">
    <property type="entry name" value="ISSOD12 TRANSPOSASE TNPA_ISSOD12"/>
    <property type="match status" value="1"/>
</dbReference>
<dbReference type="NCBIfam" id="NF033579">
    <property type="entry name" value="transpos_IS5_2"/>
    <property type="match status" value="1"/>
</dbReference>